<dbReference type="GO" id="GO:0005524">
    <property type="term" value="F:ATP binding"/>
    <property type="evidence" value="ECO:0007669"/>
    <property type="project" value="UniProtKB-KW"/>
</dbReference>
<dbReference type="InterPro" id="IPR036890">
    <property type="entry name" value="HATPase_C_sf"/>
</dbReference>
<reference evidence="17" key="1">
    <citation type="journal article" date="2019" name="Int. J. Syst. Evol. Microbiol.">
        <title>The Global Catalogue of Microorganisms (GCM) 10K type strain sequencing project: providing services to taxonomists for standard genome sequencing and annotation.</title>
        <authorList>
            <consortium name="The Broad Institute Genomics Platform"/>
            <consortium name="The Broad Institute Genome Sequencing Center for Infectious Disease"/>
            <person name="Wu L."/>
            <person name="Ma J."/>
        </authorList>
    </citation>
    <scope>NUCLEOTIDE SEQUENCE [LARGE SCALE GENOMIC DNA]</scope>
    <source>
        <strain evidence="17">CGMCC 4.7289</strain>
    </source>
</reference>
<evidence type="ECO:0000256" key="10">
    <source>
        <dbReference type="ARBA" id="ARBA00022840"/>
    </source>
</evidence>
<protein>
    <recommendedName>
        <fullName evidence="4">histidine kinase</fullName>
        <ecNumber evidence="4">2.7.13.3</ecNumber>
    </recommendedName>
</protein>
<evidence type="ECO:0000256" key="9">
    <source>
        <dbReference type="ARBA" id="ARBA00022777"/>
    </source>
</evidence>
<dbReference type="Proteomes" id="UP001595816">
    <property type="component" value="Unassembled WGS sequence"/>
</dbReference>
<dbReference type="InterPro" id="IPR005467">
    <property type="entry name" value="His_kinase_dom"/>
</dbReference>
<dbReference type="SUPFAM" id="SSF55874">
    <property type="entry name" value="ATPase domain of HSP90 chaperone/DNA topoisomerase II/histidine kinase"/>
    <property type="match status" value="1"/>
</dbReference>
<keyword evidence="11 14" id="KW-1133">Transmembrane helix</keyword>
<dbReference type="RefSeq" id="WP_253753409.1">
    <property type="nucleotide sequence ID" value="NZ_JAMZDZ010000001.1"/>
</dbReference>
<dbReference type="CDD" id="cd00075">
    <property type="entry name" value="HATPase"/>
    <property type="match status" value="1"/>
</dbReference>
<keyword evidence="7 14" id="KW-0812">Transmembrane</keyword>
<dbReference type="InterPro" id="IPR038318">
    <property type="entry name" value="KdpD_sf"/>
</dbReference>
<dbReference type="SUPFAM" id="SSF47384">
    <property type="entry name" value="Homodimeric domain of signal transducing histidine kinase"/>
    <property type="match status" value="1"/>
</dbReference>
<evidence type="ECO:0000256" key="12">
    <source>
        <dbReference type="ARBA" id="ARBA00023012"/>
    </source>
</evidence>
<evidence type="ECO:0000256" key="4">
    <source>
        <dbReference type="ARBA" id="ARBA00012438"/>
    </source>
</evidence>
<name>A0ABV8LNM4_9ACTN</name>
<dbReference type="PANTHER" id="PTHR45569">
    <property type="entry name" value="SENSOR PROTEIN KDPD"/>
    <property type="match status" value="1"/>
</dbReference>
<dbReference type="InterPro" id="IPR025201">
    <property type="entry name" value="KdpD_TM"/>
</dbReference>
<evidence type="ECO:0000313" key="17">
    <source>
        <dbReference type="Proteomes" id="UP001595816"/>
    </source>
</evidence>
<evidence type="ECO:0000256" key="13">
    <source>
        <dbReference type="ARBA" id="ARBA00023136"/>
    </source>
</evidence>
<evidence type="ECO:0000259" key="15">
    <source>
        <dbReference type="PROSITE" id="PS50109"/>
    </source>
</evidence>
<sequence length="478" mass="49305">MSDAQPGPPPAVQARRRVRTGALVALVCLAALTAILLPMRDHVSLAGVILLYLVVVVVTAIVGGLAVSLAAAVAANLLINFFFVPPYHTFRVASGDNVITLVVSVAVAITVSVAMDLAARQRAEAARTGVEAALLARISAEPVAAGSTDSLLTRVRQTLRMDAAALVETDPAGIDHVVAQSGRGLTGEPVLTVPAGPGLKLVVEGPEIFAPDPRFLVRIAAASARVLQAERLAEEAAQARELAAIDRLRSALLAAVGHDLRTPLAGIKAGVSSLRDPELRLGPGEQAELLETIEESADRMADLVENLLAMSRLQAGALSVDARPTAVDEVVASAMLHQPEPQAAVTVDVSDDLPLAYADPGLLERVVANLVVNAVHHSPPGTPILVTASAGERTLDLRVIDHGPGIPEADRDRLSAPFQRLDDRTTTGGLGLGLAIARGFTEAMGGTLSFSDTPGGGLTVTVGLPLARTPGADDGIVP</sequence>
<feature type="transmembrane region" description="Helical" evidence="14">
    <location>
        <begin position="98"/>
        <end position="119"/>
    </location>
</feature>
<proteinExistence type="predicted"/>
<dbReference type="PROSITE" id="PS50109">
    <property type="entry name" value="HIS_KIN"/>
    <property type="match status" value="1"/>
</dbReference>
<dbReference type="EMBL" id="JBHSAY010000009">
    <property type="protein sequence ID" value="MFC4132349.1"/>
    <property type="molecule type" value="Genomic_DNA"/>
</dbReference>
<dbReference type="PANTHER" id="PTHR45569:SF1">
    <property type="entry name" value="SENSOR PROTEIN KDPD"/>
    <property type="match status" value="1"/>
</dbReference>
<dbReference type="SMART" id="SM00387">
    <property type="entry name" value="HATPase_c"/>
    <property type="match status" value="1"/>
</dbReference>
<evidence type="ECO:0000256" key="5">
    <source>
        <dbReference type="ARBA" id="ARBA00022553"/>
    </source>
</evidence>
<comment type="catalytic activity">
    <reaction evidence="1">
        <text>ATP + protein L-histidine = ADP + protein N-phospho-L-histidine.</text>
        <dbReference type="EC" id="2.7.13.3"/>
    </reaction>
</comment>
<keyword evidence="6" id="KW-0808">Transferase</keyword>
<dbReference type="PRINTS" id="PR00344">
    <property type="entry name" value="BCTRLSENSOR"/>
</dbReference>
<dbReference type="InterPro" id="IPR052023">
    <property type="entry name" value="Histidine_kinase_KdpD"/>
</dbReference>
<keyword evidence="10 16" id="KW-0067">ATP-binding</keyword>
<dbReference type="EC" id="2.7.13.3" evidence="4"/>
<dbReference type="InterPro" id="IPR003594">
    <property type="entry name" value="HATPase_dom"/>
</dbReference>
<keyword evidence="8" id="KW-0547">Nucleotide-binding</keyword>
<keyword evidence="17" id="KW-1185">Reference proteome</keyword>
<evidence type="ECO:0000313" key="16">
    <source>
        <dbReference type="EMBL" id="MFC4132349.1"/>
    </source>
</evidence>
<evidence type="ECO:0000256" key="8">
    <source>
        <dbReference type="ARBA" id="ARBA00022741"/>
    </source>
</evidence>
<evidence type="ECO:0000256" key="6">
    <source>
        <dbReference type="ARBA" id="ARBA00022679"/>
    </source>
</evidence>
<dbReference type="Gene3D" id="3.30.565.10">
    <property type="entry name" value="Histidine kinase-like ATPase, C-terminal domain"/>
    <property type="match status" value="1"/>
</dbReference>
<dbReference type="Pfam" id="PF00512">
    <property type="entry name" value="HisKA"/>
    <property type="match status" value="1"/>
</dbReference>
<keyword evidence="9" id="KW-0418">Kinase</keyword>
<dbReference type="Pfam" id="PF13493">
    <property type="entry name" value="DUF4118"/>
    <property type="match status" value="1"/>
</dbReference>
<keyword evidence="5" id="KW-0597">Phosphoprotein</keyword>
<gene>
    <name evidence="16" type="ORF">ACFOZ4_17215</name>
</gene>
<evidence type="ECO:0000256" key="11">
    <source>
        <dbReference type="ARBA" id="ARBA00022989"/>
    </source>
</evidence>
<dbReference type="Gene3D" id="1.20.120.620">
    <property type="entry name" value="Backbone structure of the membrane domain of e. Coli histidine kinase receptor kdpd"/>
    <property type="match status" value="1"/>
</dbReference>
<keyword evidence="12" id="KW-0902">Two-component regulatory system</keyword>
<evidence type="ECO:0000256" key="1">
    <source>
        <dbReference type="ARBA" id="ARBA00000085"/>
    </source>
</evidence>
<evidence type="ECO:0000256" key="14">
    <source>
        <dbReference type="SAM" id="Phobius"/>
    </source>
</evidence>
<evidence type="ECO:0000256" key="7">
    <source>
        <dbReference type="ARBA" id="ARBA00022692"/>
    </source>
</evidence>
<feature type="transmembrane region" description="Helical" evidence="14">
    <location>
        <begin position="20"/>
        <end position="37"/>
    </location>
</feature>
<dbReference type="InterPro" id="IPR004358">
    <property type="entry name" value="Sig_transdc_His_kin-like_C"/>
</dbReference>
<dbReference type="Gene3D" id="1.10.287.130">
    <property type="match status" value="1"/>
</dbReference>
<accession>A0ABV8LNM4</accession>
<dbReference type="InterPro" id="IPR036097">
    <property type="entry name" value="HisK_dim/P_sf"/>
</dbReference>
<comment type="caution">
    <text evidence="16">The sequence shown here is derived from an EMBL/GenBank/DDBJ whole genome shotgun (WGS) entry which is preliminary data.</text>
</comment>
<feature type="domain" description="Histidine kinase" evidence="15">
    <location>
        <begin position="255"/>
        <end position="468"/>
    </location>
</feature>
<dbReference type="InterPro" id="IPR003661">
    <property type="entry name" value="HisK_dim/P_dom"/>
</dbReference>
<feature type="transmembrane region" description="Helical" evidence="14">
    <location>
        <begin position="49"/>
        <end position="78"/>
    </location>
</feature>
<evidence type="ECO:0000256" key="3">
    <source>
        <dbReference type="ARBA" id="ARBA00004236"/>
    </source>
</evidence>
<keyword evidence="13 14" id="KW-0472">Membrane</keyword>
<dbReference type="Pfam" id="PF02518">
    <property type="entry name" value="HATPase_c"/>
    <property type="match status" value="1"/>
</dbReference>
<dbReference type="CDD" id="cd00082">
    <property type="entry name" value="HisKA"/>
    <property type="match status" value="1"/>
</dbReference>
<organism evidence="16 17">
    <name type="scientific">Hamadaea flava</name>
    <dbReference type="NCBI Taxonomy" id="1742688"/>
    <lineage>
        <taxon>Bacteria</taxon>
        <taxon>Bacillati</taxon>
        <taxon>Actinomycetota</taxon>
        <taxon>Actinomycetes</taxon>
        <taxon>Micromonosporales</taxon>
        <taxon>Micromonosporaceae</taxon>
        <taxon>Hamadaea</taxon>
    </lineage>
</organism>
<dbReference type="SMART" id="SM00388">
    <property type="entry name" value="HisKA"/>
    <property type="match status" value="1"/>
</dbReference>
<evidence type="ECO:0000256" key="2">
    <source>
        <dbReference type="ARBA" id="ARBA00004141"/>
    </source>
</evidence>
<comment type="subcellular location">
    <subcellularLocation>
        <location evidence="3">Cell membrane</location>
    </subcellularLocation>
    <subcellularLocation>
        <location evidence="2">Membrane</location>
        <topology evidence="2">Multi-pass membrane protein</topology>
    </subcellularLocation>
</comment>